<protein>
    <submittedName>
        <fullName evidence="2">NAD(P)-binding protein</fullName>
    </submittedName>
</protein>
<proteinExistence type="predicted"/>
<dbReference type="Proteomes" id="UP000799324">
    <property type="component" value="Unassembled WGS sequence"/>
</dbReference>
<gene>
    <name evidence="2" type="ORF">K491DRAFT_782406</name>
</gene>
<evidence type="ECO:0000313" key="3">
    <source>
        <dbReference type="Proteomes" id="UP000799324"/>
    </source>
</evidence>
<reference evidence="2" key="1">
    <citation type="journal article" date="2020" name="Stud. Mycol.">
        <title>101 Dothideomycetes genomes: a test case for predicting lifestyles and emergence of pathogens.</title>
        <authorList>
            <person name="Haridas S."/>
            <person name="Albert R."/>
            <person name="Binder M."/>
            <person name="Bloem J."/>
            <person name="Labutti K."/>
            <person name="Salamov A."/>
            <person name="Andreopoulos B."/>
            <person name="Baker S."/>
            <person name="Barry K."/>
            <person name="Bills G."/>
            <person name="Bluhm B."/>
            <person name="Cannon C."/>
            <person name="Castanera R."/>
            <person name="Culley D."/>
            <person name="Daum C."/>
            <person name="Ezra D."/>
            <person name="Gonzalez J."/>
            <person name="Henrissat B."/>
            <person name="Kuo A."/>
            <person name="Liang C."/>
            <person name="Lipzen A."/>
            <person name="Lutzoni F."/>
            <person name="Magnuson J."/>
            <person name="Mondo S."/>
            <person name="Nolan M."/>
            <person name="Ohm R."/>
            <person name="Pangilinan J."/>
            <person name="Park H.-J."/>
            <person name="Ramirez L."/>
            <person name="Alfaro M."/>
            <person name="Sun H."/>
            <person name="Tritt A."/>
            <person name="Yoshinaga Y."/>
            <person name="Zwiers L.-H."/>
            <person name="Turgeon B."/>
            <person name="Goodwin S."/>
            <person name="Spatafora J."/>
            <person name="Crous P."/>
            <person name="Grigoriev I."/>
        </authorList>
    </citation>
    <scope>NUCLEOTIDE SEQUENCE</scope>
    <source>
        <strain evidence="2">CBS 122681</strain>
    </source>
</reference>
<keyword evidence="3" id="KW-1185">Reference proteome</keyword>
<dbReference type="GO" id="GO:0016491">
    <property type="term" value="F:oxidoreductase activity"/>
    <property type="evidence" value="ECO:0007669"/>
    <property type="project" value="InterPro"/>
</dbReference>
<dbReference type="Gene3D" id="3.90.180.10">
    <property type="entry name" value="Medium-chain alcohol dehydrogenases, catalytic domain"/>
    <property type="match status" value="1"/>
</dbReference>
<dbReference type="Pfam" id="PF08240">
    <property type="entry name" value="ADH_N"/>
    <property type="match status" value="1"/>
</dbReference>
<dbReference type="SMART" id="SM00829">
    <property type="entry name" value="PKS_ER"/>
    <property type="match status" value="1"/>
</dbReference>
<feature type="domain" description="Enoyl reductase (ER)" evidence="1">
    <location>
        <begin position="14"/>
        <end position="348"/>
    </location>
</feature>
<dbReference type="InterPro" id="IPR052711">
    <property type="entry name" value="Zinc_ADH-like"/>
</dbReference>
<dbReference type="SUPFAM" id="SSF51735">
    <property type="entry name" value="NAD(P)-binding Rossmann-fold domains"/>
    <property type="match status" value="1"/>
</dbReference>
<dbReference type="CDD" id="cd08276">
    <property type="entry name" value="MDR7"/>
    <property type="match status" value="1"/>
</dbReference>
<organism evidence="2 3">
    <name type="scientific">Lophiostoma macrostomum CBS 122681</name>
    <dbReference type="NCBI Taxonomy" id="1314788"/>
    <lineage>
        <taxon>Eukaryota</taxon>
        <taxon>Fungi</taxon>
        <taxon>Dikarya</taxon>
        <taxon>Ascomycota</taxon>
        <taxon>Pezizomycotina</taxon>
        <taxon>Dothideomycetes</taxon>
        <taxon>Pleosporomycetidae</taxon>
        <taxon>Pleosporales</taxon>
        <taxon>Lophiostomataceae</taxon>
        <taxon>Lophiostoma</taxon>
    </lineage>
</organism>
<evidence type="ECO:0000259" key="1">
    <source>
        <dbReference type="SMART" id="SM00829"/>
    </source>
</evidence>
<dbReference type="InterPro" id="IPR020843">
    <property type="entry name" value="ER"/>
</dbReference>
<dbReference type="AlphaFoldDB" id="A0A6A6SSE3"/>
<dbReference type="PANTHER" id="PTHR45033">
    <property type="match status" value="1"/>
</dbReference>
<dbReference type="EMBL" id="MU004446">
    <property type="protein sequence ID" value="KAF2650705.1"/>
    <property type="molecule type" value="Genomic_DNA"/>
</dbReference>
<dbReference type="Gene3D" id="3.40.50.720">
    <property type="entry name" value="NAD(P)-binding Rossmann-like Domain"/>
    <property type="match status" value="1"/>
</dbReference>
<dbReference type="PANTHER" id="PTHR45033:SF1">
    <property type="entry name" value="OXIDOREDUCTASE (EUROFUNG)"/>
    <property type="match status" value="1"/>
</dbReference>
<dbReference type="OrthoDB" id="3509362at2759"/>
<accession>A0A6A6SSE3</accession>
<sequence>MSWPKTCRAFRRSGGTYPFTIEPSTETLPTTLAPDDVLIRVHAVSLNFRDIAMLVEGQYPAPYEPGGIPTSDCGAEVVAIGEGVKRFKVGDKVGPNIAQTFLTGEELDEPVHDMVGGDAPGVLSEYGVWKEKGLAKLPEHLSWEEASTIAVAGVTAWNCLNGLKDLNGPRTVLMEGTGGVSMFVLLLSLAAGIKPIITSSSDAKLEQVKKLSPEILGINYKTTNVVDEVLRLTDGKGVDFVINNTGISSFPDNLKCLRSKHGQVNWVGFVGGVEPTWHPNELFALMLKAAKIKGLLGGSRDDFDALNRFLEEKKVSLEPLIDKTFAFEDAPKAFEYLKQAKHVGKVIIKV</sequence>
<dbReference type="SUPFAM" id="SSF50129">
    <property type="entry name" value="GroES-like"/>
    <property type="match status" value="1"/>
</dbReference>
<dbReference type="InterPro" id="IPR013149">
    <property type="entry name" value="ADH-like_C"/>
</dbReference>
<evidence type="ECO:0000313" key="2">
    <source>
        <dbReference type="EMBL" id="KAF2650705.1"/>
    </source>
</evidence>
<dbReference type="InterPro" id="IPR036291">
    <property type="entry name" value="NAD(P)-bd_dom_sf"/>
</dbReference>
<dbReference type="InterPro" id="IPR011032">
    <property type="entry name" value="GroES-like_sf"/>
</dbReference>
<name>A0A6A6SSE3_9PLEO</name>
<dbReference type="Pfam" id="PF00107">
    <property type="entry name" value="ADH_zinc_N"/>
    <property type="match status" value="1"/>
</dbReference>
<dbReference type="InterPro" id="IPR013154">
    <property type="entry name" value="ADH-like_N"/>
</dbReference>